<dbReference type="OrthoDB" id="49666at2"/>
<dbReference type="PANTHER" id="PTHR18964">
    <property type="entry name" value="ROK (REPRESSOR, ORF, KINASE) FAMILY"/>
    <property type="match status" value="1"/>
</dbReference>
<dbReference type="AlphaFoldDB" id="A0A5B7U080"/>
<gene>
    <name evidence="2" type="ORF">FF125_18825</name>
</gene>
<evidence type="ECO:0000313" key="2">
    <source>
        <dbReference type="EMBL" id="QCX40397.1"/>
    </source>
</evidence>
<dbReference type="EMBL" id="CP040749">
    <property type="protein sequence ID" value="QCX40397.1"/>
    <property type="molecule type" value="Genomic_DNA"/>
</dbReference>
<proteinExistence type="inferred from homology"/>
<dbReference type="InterPro" id="IPR043129">
    <property type="entry name" value="ATPase_NBD"/>
</dbReference>
<dbReference type="KEGG" id="fbe:FF125_18825"/>
<dbReference type="Pfam" id="PF00480">
    <property type="entry name" value="ROK"/>
    <property type="match status" value="2"/>
</dbReference>
<dbReference type="PANTHER" id="PTHR18964:SF149">
    <property type="entry name" value="BIFUNCTIONAL UDP-N-ACETYLGLUCOSAMINE 2-EPIMERASE_N-ACETYLMANNOSAMINE KINASE"/>
    <property type="match status" value="1"/>
</dbReference>
<reference evidence="2 3" key="1">
    <citation type="submission" date="2019-05" db="EMBL/GenBank/DDBJ databases">
        <title>Algicella ahnfeltiae gen. nov., sp. nov., a novel marine bacterium of the family Flavobacteriaceae isolated from a red alga.</title>
        <authorList>
            <person name="Nedashkovskaya O.I."/>
            <person name="Kukhlevskiy A.D."/>
            <person name="Kim S.-G."/>
            <person name="Zhukova N.V."/>
            <person name="Mikhailov V.V."/>
        </authorList>
    </citation>
    <scope>NUCLEOTIDE SEQUENCE [LARGE SCALE GENOMIC DNA]</scope>
    <source>
        <strain evidence="2 3">10Alg115</strain>
    </source>
</reference>
<evidence type="ECO:0000256" key="1">
    <source>
        <dbReference type="ARBA" id="ARBA00006479"/>
    </source>
</evidence>
<comment type="similarity">
    <text evidence="1">Belongs to the ROK (NagC/XylR) family.</text>
</comment>
<protein>
    <submittedName>
        <fullName evidence="2">ROK family protein</fullName>
    </submittedName>
</protein>
<dbReference type="InterPro" id="IPR000600">
    <property type="entry name" value="ROK"/>
</dbReference>
<keyword evidence="3" id="KW-1185">Reference proteome</keyword>
<dbReference type="Proteomes" id="UP000306229">
    <property type="component" value="Chromosome"/>
</dbReference>
<dbReference type="SUPFAM" id="SSF53067">
    <property type="entry name" value="Actin-like ATPase domain"/>
    <property type="match status" value="1"/>
</dbReference>
<name>A0A5B7U080_9FLAO</name>
<dbReference type="Gene3D" id="3.30.420.40">
    <property type="match status" value="2"/>
</dbReference>
<evidence type="ECO:0000313" key="3">
    <source>
        <dbReference type="Proteomes" id="UP000306229"/>
    </source>
</evidence>
<sequence length="309" mass="33627">MNDSIAIGVDVGGSHISSAAVNLKELKIIPNTIHCVKLDNKASKEEIFKKWSEAINKTIESAGGIGNVNIGVAIPGPFNYKEGIAMFSGDNDKYDSLYNVSVSKELVKYINATDAAMRFLNDATSFGVGVSAIGKARGFNKIIAVTLGTGFGSAFIKNGVPIVVSDEVPVDGCLWDKPYKEGIGDDYFSTRWCIDRYQKITSKRVNGVKEIAEANDEHSKQVFTEFGSNMAEFMIPFIKKFQPGLIVLGGNISNASKFFLPVLEKRIKEAGLKTGFEISQLMEDAAIIGSAKLFDSNFWNSVKNDLPNL</sequence>
<organism evidence="2 3">
    <name type="scientific">Aureibaculum algae</name>
    <dbReference type="NCBI Taxonomy" id="2584122"/>
    <lineage>
        <taxon>Bacteria</taxon>
        <taxon>Pseudomonadati</taxon>
        <taxon>Bacteroidota</taxon>
        <taxon>Flavobacteriia</taxon>
        <taxon>Flavobacteriales</taxon>
        <taxon>Flavobacteriaceae</taxon>
        <taxon>Aureibaculum</taxon>
    </lineage>
</organism>
<accession>A0A5B7U080</accession>
<dbReference type="RefSeq" id="WP_138951380.1">
    <property type="nucleotide sequence ID" value="NZ_CP040749.1"/>
</dbReference>